<dbReference type="AlphaFoldDB" id="A0A4C1X3N5"/>
<sequence>MDRWEFGINLVITLCLRNPKKSITLFFSYAPSRVPGCIKGCRHFSRSPRFRARASGGRRASKVNLHDKRLETTSFRAISPPAARRHCAATNIQLIVVLNNNAKVYRSTSARATAGGWRRTSALTLSHLLYLLFLYWVRRKSTKLPKCSNVCQTKITYR</sequence>
<dbReference type="Proteomes" id="UP000299102">
    <property type="component" value="Unassembled WGS sequence"/>
</dbReference>
<name>A0A4C1X3N5_EUMVA</name>
<keyword evidence="2" id="KW-1185">Reference proteome</keyword>
<organism evidence="1 2">
    <name type="scientific">Eumeta variegata</name>
    <name type="common">Bagworm moth</name>
    <name type="synonym">Eumeta japonica</name>
    <dbReference type="NCBI Taxonomy" id="151549"/>
    <lineage>
        <taxon>Eukaryota</taxon>
        <taxon>Metazoa</taxon>
        <taxon>Ecdysozoa</taxon>
        <taxon>Arthropoda</taxon>
        <taxon>Hexapoda</taxon>
        <taxon>Insecta</taxon>
        <taxon>Pterygota</taxon>
        <taxon>Neoptera</taxon>
        <taxon>Endopterygota</taxon>
        <taxon>Lepidoptera</taxon>
        <taxon>Glossata</taxon>
        <taxon>Ditrysia</taxon>
        <taxon>Tineoidea</taxon>
        <taxon>Psychidae</taxon>
        <taxon>Oiketicinae</taxon>
        <taxon>Eumeta</taxon>
    </lineage>
</organism>
<dbReference type="EMBL" id="BGZK01000732">
    <property type="protein sequence ID" value="GBP58321.1"/>
    <property type="molecule type" value="Genomic_DNA"/>
</dbReference>
<accession>A0A4C1X3N5</accession>
<gene>
    <name evidence="1" type="ORF">EVAR_11601_1</name>
</gene>
<protein>
    <submittedName>
        <fullName evidence="1">Uncharacterized protein</fullName>
    </submittedName>
</protein>
<comment type="caution">
    <text evidence="1">The sequence shown here is derived from an EMBL/GenBank/DDBJ whole genome shotgun (WGS) entry which is preliminary data.</text>
</comment>
<proteinExistence type="predicted"/>
<evidence type="ECO:0000313" key="2">
    <source>
        <dbReference type="Proteomes" id="UP000299102"/>
    </source>
</evidence>
<reference evidence="1 2" key="1">
    <citation type="journal article" date="2019" name="Commun. Biol.">
        <title>The bagworm genome reveals a unique fibroin gene that provides high tensile strength.</title>
        <authorList>
            <person name="Kono N."/>
            <person name="Nakamura H."/>
            <person name="Ohtoshi R."/>
            <person name="Tomita M."/>
            <person name="Numata K."/>
            <person name="Arakawa K."/>
        </authorList>
    </citation>
    <scope>NUCLEOTIDE SEQUENCE [LARGE SCALE GENOMIC DNA]</scope>
</reference>
<evidence type="ECO:0000313" key="1">
    <source>
        <dbReference type="EMBL" id="GBP58321.1"/>
    </source>
</evidence>